<feature type="region of interest" description="Disordered" evidence="1">
    <location>
        <begin position="129"/>
        <end position="197"/>
    </location>
</feature>
<proteinExistence type="predicted"/>
<feature type="region of interest" description="Disordered" evidence="1">
    <location>
        <begin position="27"/>
        <end position="47"/>
    </location>
</feature>
<evidence type="ECO:0000313" key="2">
    <source>
        <dbReference type="EMBL" id="KAF4431425.1"/>
    </source>
</evidence>
<feature type="compositionally biased region" description="Polar residues" evidence="1">
    <location>
        <begin position="131"/>
        <end position="148"/>
    </location>
</feature>
<comment type="caution">
    <text evidence="2">The sequence shown here is derived from an EMBL/GenBank/DDBJ whole genome shotgun (WGS) entry which is preliminary data.</text>
</comment>
<sequence>MSEPADGKPQMLLRSVRSSRIKVITEMTSHFATEPEESFPNDFRDTPRSYQVLPGGVSMPLPREEIGDSITVALDNPMAPSPKRCSVASQQQEGEEEATYDLFNLSGPIQPTKNAAVDDKDQVYDLFKQNPAGSQNHSQHRASVNQPAQPKEGKQKKKKSNPLGPRDNLGVAKAARRPKQASRQPKHSKMPSGSCANNPIAIDDKPAFCGGTAPCNTSDPTPYYIAAEAPALPSALQEEIPPFDPVSINTCPKPPPPVILLDPKARIRYQVHMSRYLAYSGVVGPYEVGDYLCDVQMSNGKLVRIAKSNTGPNGGKFWSHLMTGERVQAQHGSRLTGKPVSLMNGALAWMEDEQGQRIPPEWTFNEPRPSHL</sequence>
<dbReference type="EMBL" id="JAADJG010000971">
    <property type="protein sequence ID" value="KAF4431425.1"/>
    <property type="molecule type" value="Genomic_DNA"/>
</dbReference>
<keyword evidence="3" id="KW-1185">Reference proteome</keyword>
<accession>A0A8H4JLT7</accession>
<protein>
    <submittedName>
        <fullName evidence="2">Uncharacterized protein</fullName>
    </submittedName>
</protein>
<name>A0A8H4JLT7_9HYPO</name>
<feature type="compositionally biased region" description="Basic residues" evidence="1">
    <location>
        <begin position="174"/>
        <end position="189"/>
    </location>
</feature>
<evidence type="ECO:0000256" key="1">
    <source>
        <dbReference type="SAM" id="MobiDB-lite"/>
    </source>
</evidence>
<organism evidence="2 3">
    <name type="scientific">Fusarium austroafricanum</name>
    <dbReference type="NCBI Taxonomy" id="2364996"/>
    <lineage>
        <taxon>Eukaryota</taxon>
        <taxon>Fungi</taxon>
        <taxon>Dikarya</taxon>
        <taxon>Ascomycota</taxon>
        <taxon>Pezizomycotina</taxon>
        <taxon>Sordariomycetes</taxon>
        <taxon>Hypocreomycetidae</taxon>
        <taxon>Hypocreales</taxon>
        <taxon>Nectriaceae</taxon>
        <taxon>Fusarium</taxon>
        <taxon>Fusarium concolor species complex</taxon>
    </lineage>
</organism>
<feature type="region of interest" description="Disordered" evidence="1">
    <location>
        <begin position="76"/>
        <end position="96"/>
    </location>
</feature>
<dbReference type="AlphaFoldDB" id="A0A8H4JLT7"/>
<dbReference type="OrthoDB" id="5082440at2759"/>
<dbReference type="Proteomes" id="UP000605986">
    <property type="component" value="Unassembled WGS sequence"/>
</dbReference>
<reference evidence="2" key="1">
    <citation type="submission" date="2020-01" db="EMBL/GenBank/DDBJ databases">
        <title>Identification and distribution of gene clusters putatively required for synthesis of sphingolipid metabolism inhibitors in phylogenetically diverse species of the filamentous fungus Fusarium.</title>
        <authorList>
            <person name="Kim H.-S."/>
            <person name="Busman M."/>
            <person name="Brown D.W."/>
            <person name="Divon H."/>
            <person name="Uhlig S."/>
            <person name="Proctor R.H."/>
        </authorList>
    </citation>
    <scope>NUCLEOTIDE SEQUENCE</scope>
    <source>
        <strain evidence="2">NRRL 53441</strain>
    </source>
</reference>
<gene>
    <name evidence="2" type="ORF">F53441_13901</name>
</gene>
<evidence type="ECO:0000313" key="3">
    <source>
        <dbReference type="Proteomes" id="UP000605986"/>
    </source>
</evidence>